<comment type="similarity">
    <text evidence="2">Belongs to the bacterial solute-binding protein 8 family.</text>
</comment>
<dbReference type="InterPro" id="IPR002491">
    <property type="entry name" value="ABC_transptr_periplasmic_BD"/>
</dbReference>
<evidence type="ECO:0000256" key="5">
    <source>
        <dbReference type="ARBA" id="ARBA00023015"/>
    </source>
</evidence>
<evidence type="ECO:0000256" key="1">
    <source>
        <dbReference type="ARBA" id="ARBA00004196"/>
    </source>
</evidence>
<dbReference type="InterPro" id="IPR051313">
    <property type="entry name" value="Bact_iron-sidero_bind"/>
</dbReference>
<dbReference type="InterPro" id="IPR037923">
    <property type="entry name" value="HTH-like"/>
</dbReference>
<dbReference type="Pfam" id="PF01497">
    <property type="entry name" value="Peripla_BP_2"/>
    <property type="match status" value="1"/>
</dbReference>
<evidence type="ECO:0000313" key="11">
    <source>
        <dbReference type="Proteomes" id="UP000323257"/>
    </source>
</evidence>
<evidence type="ECO:0000259" key="8">
    <source>
        <dbReference type="PROSITE" id="PS01124"/>
    </source>
</evidence>
<sequence length="545" mass="61486">MGTLTTIGPERNWKLCVMQSVVRVASVERIARESGGQLPQQLTDSMAILLCKHGEGILRLDGRELTIRGGRVYVCPAGRTFGIERVFAAVEVTLIRFELYEPVETGVQLTRAAPASFDERAWQPELSLSEEIARLSDRLYEHWTSEEELERFRCAADFQTMLYLLLKQEQGASRPDYGQDPLTAAKAYIDEHFEENVSADQLATIAGLSAKYFMDAFKKRYGQTTADYIAALRMSKAKRLMTASPMLLRDIAHEVGYQDEFYFSRKFKRYFGVSPSLYLANRRRKIASYSNSATGILLALGITPYAAPLHPKWGGYYMQRYGNEIPLHLSAYRYGADWEANVALLRGAPPDLILCEAQTADEEKAQLASIAPVHYLSGPWRERLRDAAALLGEEPAAKQWLADYERHAEASRKRIEPVVAGHSFLVLRFSRGQFSLYARPNIVDVLYGDLGLTPAYPLAKGSNPNEAMPLHAIQQANADHILLMVRQEEETLRCWQAMQAEPGWNDLTAVRHNRVHLIPSEPWLEYSPVAHERVVNEMVAMFAAP</sequence>
<name>A0A5S5C364_9BACL</name>
<dbReference type="Gene3D" id="3.40.50.1980">
    <property type="entry name" value="Nitrogenase molybdenum iron protein domain"/>
    <property type="match status" value="2"/>
</dbReference>
<dbReference type="GO" id="GO:1901678">
    <property type="term" value="P:iron coordination entity transport"/>
    <property type="evidence" value="ECO:0007669"/>
    <property type="project" value="UniProtKB-ARBA"/>
</dbReference>
<dbReference type="OrthoDB" id="2461801at2"/>
<keyword evidence="5" id="KW-0805">Transcription regulation</keyword>
<keyword evidence="4" id="KW-0732">Signal</keyword>
<evidence type="ECO:0000259" key="9">
    <source>
        <dbReference type="PROSITE" id="PS50983"/>
    </source>
</evidence>
<feature type="domain" description="Fe/B12 periplasmic-binding" evidence="9">
    <location>
        <begin position="285"/>
        <end position="545"/>
    </location>
</feature>
<dbReference type="AlphaFoldDB" id="A0A5S5C364"/>
<comment type="subcellular location">
    <subcellularLocation>
        <location evidence="1">Cell envelope</location>
    </subcellularLocation>
</comment>
<organism evidence="10 11">
    <name type="scientific">Paenibacillus methanolicus</name>
    <dbReference type="NCBI Taxonomy" id="582686"/>
    <lineage>
        <taxon>Bacteria</taxon>
        <taxon>Bacillati</taxon>
        <taxon>Bacillota</taxon>
        <taxon>Bacilli</taxon>
        <taxon>Bacillales</taxon>
        <taxon>Paenibacillaceae</taxon>
        <taxon>Paenibacillus</taxon>
    </lineage>
</organism>
<proteinExistence type="inferred from homology"/>
<dbReference type="InterPro" id="IPR018062">
    <property type="entry name" value="HTH_AraC-typ_CS"/>
</dbReference>
<comment type="caution">
    <text evidence="10">The sequence shown here is derived from an EMBL/GenBank/DDBJ whole genome shotgun (WGS) entry which is preliminary data.</text>
</comment>
<evidence type="ECO:0000256" key="4">
    <source>
        <dbReference type="ARBA" id="ARBA00022729"/>
    </source>
</evidence>
<dbReference type="Gene3D" id="1.10.10.60">
    <property type="entry name" value="Homeodomain-like"/>
    <property type="match status" value="2"/>
</dbReference>
<dbReference type="PRINTS" id="PR00032">
    <property type="entry name" value="HTHARAC"/>
</dbReference>
<dbReference type="SUPFAM" id="SSF46689">
    <property type="entry name" value="Homeodomain-like"/>
    <property type="match status" value="2"/>
</dbReference>
<gene>
    <name evidence="10" type="ORF">BCM02_10867</name>
</gene>
<dbReference type="PROSITE" id="PS01124">
    <property type="entry name" value="HTH_ARAC_FAMILY_2"/>
    <property type="match status" value="1"/>
</dbReference>
<dbReference type="SUPFAM" id="SSF53807">
    <property type="entry name" value="Helical backbone' metal receptor"/>
    <property type="match status" value="1"/>
</dbReference>
<evidence type="ECO:0000313" key="10">
    <source>
        <dbReference type="EMBL" id="TYP72413.1"/>
    </source>
</evidence>
<keyword evidence="11" id="KW-1185">Reference proteome</keyword>
<evidence type="ECO:0000256" key="7">
    <source>
        <dbReference type="ARBA" id="ARBA00023163"/>
    </source>
</evidence>
<dbReference type="PANTHER" id="PTHR30532:SF21">
    <property type="entry name" value="SIDEROPHORE-BINDING LIPOPROTEIN YFIY-RELATED"/>
    <property type="match status" value="1"/>
</dbReference>
<dbReference type="EMBL" id="VNHS01000008">
    <property type="protein sequence ID" value="TYP72413.1"/>
    <property type="molecule type" value="Genomic_DNA"/>
</dbReference>
<dbReference type="GO" id="GO:0043565">
    <property type="term" value="F:sequence-specific DNA binding"/>
    <property type="evidence" value="ECO:0007669"/>
    <property type="project" value="InterPro"/>
</dbReference>
<dbReference type="GO" id="GO:0003700">
    <property type="term" value="F:DNA-binding transcription factor activity"/>
    <property type="evidence" value="ECO:0007669"/>
    <property type="project" value="InterPro"/>
</dbReference>
<dbReference type="SMART" id="SM00342">
    <property type="entry name" value="HTH_ARAC"/>
    <property type="match status" value="1"/>
</dbReference>
<keyword evidence="6" id="KW-0238">DNA-binding</keyword>
<dbReference type="SUPFAM" id="SSF51215">
    <property type="entry name" value="Regulatory protein AraC"/>
    <property type="match status" value="1"/>
</dbReference>
<dbReference type="InterPro" id="IPR009057">
    <property type="entry name" value="Homeodomain-like_sf"/>
</dbReference>
<reference evidence="10 11" key="1">
    <citation type="submission" date="2019-07" db="EMBL/GenBank/DDBJ databases">
        <title>Genomic Encyclopedia of Type Strains, Phase III (KMG-III): the genomes of soil and plant-associated and newly described type strains.</title>
        <authorList>
            <person name="Whitman W."/>
        </authorList>
    </citation>
    <scope>NUCLEOTIDE SEQUENCE [LARGE SCALE GENOMIC DNA]</scope>
    <source>
        <strain evidence="10 11">BL24</strain>
    </source>
</reference>
<dbReference type="PANTHER" id="PTHR30532">
    <property type="entry name" value="IRON III DICITRATE-BINDING PERIPLASMIC PROTEIN"/>
    <property type="match status" value="1"/>
</dbReference>
<dbReference type="InterPro" id="IPR020449">
    <property type="entry name" value="Tscrpt_reg_AraC-type_HTH"/>
</dbReference>
<protein>
    <submittedName>
        <fullName evidence="10">ABC-type Fe3+-hydroxamate transport system substrate-binding protein</fullName>
    </submittedName>
</protein>
<evidence type="ECO:0000256" key="3">
    <source>
        <dbReference type="ARBA" id="ARBA00022448"/>
    </source>
</evidence>
<feature type="domain" description="HTH araC/xylS-type" evidence="8">
    <location>
        <begin position="183"/>
        <end position="281"/>
    </location>
</feature>
<dbReference type="PROSITE" id="PS00041">
    <property type="entry name" value="HTH_ARAC_FAMILY_1"/>
    <property type="match status" value="1"/>
</dbReference>
<dbReference type="InterPro" id="IPR018060">
    <property type="entry name" value="HTH_AraC"/>
</dbReference>
<evidence type="ECO:0000256" key="6">
    <source>
        <dbReference type="ARBA" id="ARBA00023125"/>
    </source>
</evidence>
<keyword evidence="7" id="KW-0804">Transcription</keyword>
<dbReference type="Proteomes" id="UP000323257">
    <property type="component" value="Unassembled WGS sequence"/>
</dbReference>
<evidence type="ECO:0000256" key="2">
    <source>
        <dbReference type="ARBA" id="ARBA00008814"/>
    </source>
</evidence>
<dbReference type="Pfam" id="PF12833">
    <property type="entry name" value="HTH_18"/>
    <property type="match status" value="1"/>
</dbReference>
<keyword evidence="3" id="KW-0813">Transport</keyword>
<dbReference type="RefSeq" id="WP_148931045.1">
    <property type="nucleotide sequence ID" value="NZ_VNHS01000008.1"/>
</dbReference>
<dbReference type="PROSITE" id="PS50983">
    <property type="entry name" value="FE_B12_PBP"/>
    <property type="match status" value="1"/>
</dbReference>
<accession>A0A5S5C364</accession>
<dbReference type="GO" id="GO:0030288">
    <property type="term" value="C:outer membrane-bounded periplasmic space"/>
    <property type="evidence" value="ECO:0007669"/>
    <property type="project" value="TreeGrafter"/>
</dbReference>